<dbReference type="PANTHER" id="PTHR10357:SF209">
    <property type="entry name" value="PERIPLASMIC ALPHA-AMYLASE"/>
    <property type="match status" value="1"/>
</dbReference>
<organism evidence="4 5">
    <name type="scientific">Patellaria atrata CBS 101060</name>
    <dbReference type="NCBI Taxonomy" id="1346257"/>
    <lineage>
        <taxon>Eukaryota</taxon>
        <taxon>Fungi</taxon>
        <taxon>Dikarya</taxon>
        <taxon>Ascomycota</taxon>
        <taxon>Pezizomycotina</taxon>
        <taxon>Dothideomycetes</taxon>
        <taxon>Dothideomycetes incertae sedis</taxon>
        <taxon>Patellariales</taxon>
        <taxon>Patellariaceae</taxon>
        <taxon>Patellaria</taxon>
    </lineage>
</organism>
<accession>A0A9P4VNU9</accession>
<evidence type="ECO:0000256" key="2">
    <source>
        <dbReference type="SAM" id="MobiDB-lite"/>
    </source>
</evidence>
<evidence type="ECO:0000256" key="1">
    <source>
        <dbReference type="ARBA" id="ARBA00008061"/>
    </source>
</evidence>
<evidence type="ECO:0000259" key="3">
    <source>
        <dbReference type="SMART" id="SM00642"/>
    </source>
</evidence>
<reference evidence="4" key="1">
    <citation type="journal article" date="2020" name="Stud. Mycol.">
        <title>101 Dothideomycetes genomes: a test case for predicting lifestyles and emergence of pathogens.</title>
        <authorList>
            <person name="Haridas S."/>
            <person name="Albert R."/>
            <person name="Binder M."/>
            <person name="Bloem J."/>
            <person name="Labutti K."/>
            <person name="Salamov A."/>
            <person name="Andreopoulos B."/>
            <person name="Baker S."/>
            <person name="Barry K."/>
            <person name="Bills G."/>
            <person name="Bluhm B."/>
            <person name="Cannon C."/>
            <person name="Castanera R."/>
            <person name="Culley D."/>
            <person name="Daum C."/>
            <person name="Ezra D."/>
            <person name="Gonzalez J."/>
            <person name="Henrissat B."/>
            <person name="Kuo A."/>
            <person name="Liang C."/>
            <person name="Lipzen A."/>
            <person name="Lutzoni F."/>
            <person name="Magnuson J."/>
            <person name="Mondo S."/>
            <person name="Nolan M."/>
            <person name="Ohm R."/>
            <person name="Pangilinan J."/>
            <person name="Park H.-J."/>
            <person name="Ramirez L."/>
            <person name="Alfaro M."/>
            <person name="Sun H."/>
            <person name="Tritt A."/>
            <person name="Yoshinaga Y."/>
            <person name="Zwiers L.-H."/>
            <person name="Turgeon B."/>
            <person name="Goodwin S."/>
            <person name="Spatafora J."/>
            <person name="Crous P."/>
            <person name="Grigoriev I."/>
        </authorList>
    </citation>
    <scope>NUCLEOTIDE SEQUENCE</scope>
    <source>
        <strain evidence="4">CBS 101060</strain>
    </source>
</reference>
<feature type="domain" description="Glycosyl hydrolase family 13 catalytic" evidence="3">
    <location>
        <begin position="41"/>
        <end position="505"/>
    </location>
</feature>
<dbReference type="SUPFAM" id="SSF51445">
    <property type="entry name" value="(Trans)glycosidases"/>
    <property type="match status" value="1"/>
</dbReference>
<evidence type="ECO:0000313" key="5">
    <source>
        <dbReference type="Proteomes" id="UP000799429"/>
    </source>
</evidence>
<name>A0A9P4VNU9_9PEZI</name>
<dbReference type="GO" id="GO:0016787">
    <property type="term" value="F:hydrolase activity"/>
    <property type="evidence" value="ECO:0007669"/>
    <property type="project" value="UniProtKB-KW"/>
</dbReference>
<dbReference type="InterPro" id="IPR017853">
    <property type="entry name" value="GH"/>
</dbReference>
<dbReference type="Gene3D" id="3.20.20.80">
    <property type="entry name" value="Glycosidases"/>
    <property type="match status" value="1"/>
</dbReference>
<proteinExistence type="inferred from homology"/>
<dbReference type="InterPro" id="IPR006047">
    <property type="entry name" value="GH13_cat_dom"/>
</dbReference>
<dbReference type="OrthoDB" id="204980at2759"/>
<keyword evidence="5" id="KW-1185">Reference proteome</keyword>
<dbReference type="Proteomes" id="UP000799429">
    <property type="component" value="Unassembled WGS sequence"/>
</dbReference>
<keyword evidence="4" id="KW-0378">Hydrolase</keyword>
<evidence type="ECO:0000313" key="4">
    <source>
        <dbReference type="EMBL" id="KAF2836082.1"/>
    </source>
</evidence>
<protein>
    <submittedName>
        <fullName evidence="4">Glycoside hydrolase family 13 protein</fullName>
    </submittedName>
</protein>
<dbReference type="EMBL" id="MU006105">
    <property type="protein sequence ID" value="KAF2836082.1"/>
    <property type="molecule type" value="Genomic_DNA"/>
</dbReference>
<dbReference type="Pfam" id="PF00128">
    <property type="entry name" value="Alpha-amylase"/>
    <property type="match status" value="1"/>
</dbReference>
<dbReference type="AlphaFoldDB" id="A0A9P4VNU9"/>
<comment type="similarity">
    <text evidence="1">Belongs to the glycosyl hydrolase 13 family.</text>
</comment>
<comment type="caution">
    <text evidence="4">The sequence shown here is derived from an EMBL/GenBank/DDBJ whole genome shotgun (WGS) entry which is preliminary data.</text>
</comment>
<dbReference type="CDD" id="cd11352">
    <property type="entry name" value="AmyAc_5"/>
    <property type="match status" value="1"/>
</dbReference>
<dbReference type="SMART" id="SM00642">
    <property type="entry name" value="Aamy"/>
    <property type="match status" value="1"/>
</dbReference>
<dbReference type="PANTHER" id="PTHR10357">
    <property type="entry name" value="ALPHA-AMYLASE FAMILY MEMBER"/>
    <property type="match status" value="1"/>
</dbReference>
<gene>
    <name evidence="4" type="ORF">M501DRAFT_997323</name>
</gene>
<sequence>MVSSPQSIYDPSVRSLLSKESLGTRVFHPSPAAWEDQVLYFLLPDRFSDGNEDGYLDLNSNTTHGNTPVFNPQTDANNAATSDEEKSAWFKAGGRFVGGTLKGVTSKLGYLKRLGITTLWVGPVFKQVPRDAGLYHGYAVQDFLEVEPRFGTSEELKELVETAHREGIYVLLDVILNHCGDVFGYVNGAGPWRGEEYPVQGFRDQQGRPDLEFERVGIADRTGGYRDSAVWPAELQDEDCFTRRGEIRDWDRWPEYLQGDFFSLKDINIGEDNPDGFVPTSALKTLCEVYKYWIALTDLDGFRIDTVKHMGDGPARYFASVIHEFTQSIGKENFFLVGEITGGRAWQTVETTGLNAALGIGNVQRNLWLLPKGYADPPAYFNSFRNALYLNKDSQAWFRNKIVTMIDDHDQVWRSSDKARFCSGENGKELVFAALALNLCTLGIPCIYYGTEQLFDGRGGGDGSDRYIRECMFGGDFGAFRSKGRHFFNENEDVFKETGIIAGIRRVEPALRRGRQYLREISGDGVQFGYPHVIVDRMLSIIAWSRIFAEEEILCAINTNPSQASTAWVTIDDGLHTGESGDVMECLYPRGSSITPIAIEKRNGKAVQLTVPPGGFLLFK</sequence>
<feature type="region of interest" description="Disordered" evidence="2">
    <location>
        <begin position="58"/>
        <end position="78"/>
    </location>
</feature>
<dbReference type="GO" id="GO:0005975">
    <property type="term" value="P:carbohydrate metabolic process"/>
    <property type="evidence" value="ECO:0007669"/>
    <property type="project" value="InterPro"/>
</dbReference>